<keyword evidence="2" id="KW-1185">Reference proteome</keyword>
<gene>
    <name evidence="1" type="ORF">BAUCODRAFT_387614</name>
</gene>
<protein>
    <recommendedName>
        <fullName evidence="3">F-box domain-containing protein</fullName>
    </recommendedName>
</protein>
<proteinExistence type="predicted"/>
<name>M2MQG0_BAUPA</name>
<sequence length="224" mass="25382">MPSLTAVWQSAKPSDMDVVKPAVPFDPFVQPQATGFLAMPPELRNVIYSYIAQRHELAVCAVTPRQLRIYQPPLMQTCRQVQREYVSVWLEEAPLRADTVSIHIRNFEGDYVVNAISTLLPSPAAGVHRKFIIHLHLDNYFEQTQVKKLVGGYSGLDGPGEQLGPAFAGFRMSFDPQAFDVHFAEQYFAKTQMRLRGLGTVKAVCKWRVFQQAFELAKAHYEQI</sequence>
<evidence type="ECO:0000313" key="2">
    <source>
        <dbReference type="Proteomes" id="UP000011761"/>
    </source>
</evidence>
<accession>M2MQG0</accession>
<evidence type="ECO:0008006" key="3">
    <source>
        <dbReference type="Google" id="ProtNLM"/>
    </source>
</evidence>
<reference evidence="1 2" key="1">
    <citation type="journal article" date="2012" name="PLoS Pathog.">
        <title>Diverse lifestyles and strategies of plant pathogenesis encoded in the genomes of eighteen Dothideomycetes fungi.</title>
        <authorList>
            <person name="Ohm R.A."/>
            <person name="Feau N."/>
            <person name="Henrissat B."/>
            <person name="Schoch C.L."/>
            <person name="Horwitz B.A."/>
            <person name="Barry K.W."/>
            <person name="Condon B.J."/>
            <person name="Copeland A.C."/>
            <person name="Dhillon B."/>
            <person name="Glaser F."/>
            <person name="Hesse C.N."/>
            <person name="Kosti I."/>
            <person name="LaButti K."/>
            <person name="Lindquist E.A."/>
            <person name="Lucas S."/>
            <person name="Salamov A.A."/>
            <person name="Bradshaw R.E."/>
            <person name="Ciuffetti L."/>
            <person name="Hamelin R.C."/>
            <person name="Kema G.H.J."/>
            <person name="Lawrence C."/>
            <person name="Scott J.A."/>
            <person name="Spatafora J.W."/>
            <person name="Turgeon B.G."/>
            <person name="de Wit P.J.G.M."/>
            <person name="Zhong S."/>
            <person name="Goodwin S.B."/>
            <person name="Grigoriev I.V."/>
        </authorList>
    </citation>
    <scope>NUCLEOTIDE SEQUENCE [LARGE SCALE GENOMIC DNA]</scope>
    <source>
        <strain evidence="1 2">UAMH 10762</strain>
    </source>
</reference>
<dbReference type="GeneID" id="19113629"/>
<evidence type="ECO:0000313" key="1">
    <source>
        <dbReference type="EMBL" id="EMC99011.1"/>
    </source>
</evidence>
<dbReference type="AlphaFoldDB" id="M2MQG0"/>
<organism evidence="1 2">
    <name type="scientific">Baudoinia panamericana (strain UAMH 10762)</name>
    <name type="common">Angels' share fungus</name>
    <name type="synonym">Baudoinia compniacensis (strain UAMH 10762)</name>
    <dbReference type="NCBI Taxonomy" id="717646"/>
    <lineage>
        <taxon>Eukaryota</taxon>
        <taxon>Fungi</taxon>
        <taxon>Dikarya</taxon>
        <taxon>Ascomycota</taxon>
        <taxon>Pezizomycotina</taxon>
        <taxon>Dothideomycetes</taxon>
        <taxon>Dothideomycetidae</taxon>
        <taxon>Mycosphaerellales</taxon>
        <taxon>Teratosphaeriaceae</taxon>
        <taxon>Baudoinia</taxon>
    </lineage>
</organism>
<dbReference type="RefSeq" id="XP_007674066.1">
    <property type="nucleotide sequence ID" value="XM_007675876.1"/>
</dbReference>
<dbReference type="KEGG" id="bcom:BAUCODRAFT_387614"/>
<dbReference type="Proteomes" id="UP000011761">
    <property type="component" value="Unassembled WGS sequence"/>
</dbReference>
<dbReference type="EMBL" id="KB445552">
    <property type="protein sequence ID" value="EMC99011.1"/>
    <property type="molecule type" value="Genomic_DNA"/>
</dbReference>
<dbReference type="HOGENOM" id="CLU_1234791_0_0_1"/>